<evidence type="ECO:0000313" key="4">
    <source>
        <dbReference type="EMBL" id="KMS56521.1"/>
    </source>
</evidence>
<proteinExistence type="predicted"/>
<evidence type="ECO:0000259" key="3">
    <source>
        <dbReference type="Pfam" id="PF13649"/>
    </source>
</evidence>
<evidence type="ECO:0000313" key="5">
    <source>
        <dbReference type="Proteomes" id="UP000052268"/>
    </source>
</evidence>
<dbReference type="GO" id="GO:0032259">
    <property type="term" value="P:methylation"/>
    <property type="evidence" value="ECO:0007669"/>
    <property type="project" value="UniProtKB-KW"/>
</dbReference>
<dbReference type="Gene3D" id="3.40.50.150">
    <property type="entry name" value="Vaccinia Virus protein VP39"/>
    <property type="match status" value="1"/>
</dbReference>
<dbReference type="PANTHER" id="PTHR43861:SF1">
    <property type="entry name" value="TRANS-ACONITATE 2-METHYLTRANSFERASE"/>
    <property type="match status" value="1"/>
</dbReference>
<name>A0A0J7XXZ1_9SPHN</name>
<dbReference type="OrthoDB" id="5449367at2"/>
<dbReference type="InterPro" id="IPR029063">
    <property type="entry name" value="SAM-dependent_MTases_sf"/>
</dbReference>
<dbReference type="EMBL" id="JACU01000004">
    <property type="protein sequence ID" value="KMS56521.1"/>
    <property type="molecule type" value="Genomic_DNA"/>
</dbReference>
<dbReference type="SUPFAM" id="SSF53335">
    <property type="entry name" value="S-adenosyl-L-methionine-dependent methyltransferases"/>
    <property type="match status" value="1"/>
</dbReference>
<dbReference type="Pfam" id="PF13649">
    <property type="entry name" value="Methyltransf_25"/>
    <property type="match status" value="1"/>
</dbReference>
<dbReference type="Proteomes" id="UP000052268">
    <property type="component" value="Unassembled WGS sequence"/>
</dbReference>
<sequence>MLNTFQQSAHSALPTATADEASRQEFAKSFKGFIQSGLLPGLTPVYQTRVSRAFEKANGRAPADRRDIRAGMVDDLYFQHYAAANRIAQELLWESVNGSVDRQLPQLIEKAKELSASTPAKLLIPEGFEPPRYVTALDIHCMPGGYCSEVCADDISVGALYDRGVYLYAMGYTGPDNDDMGRSVVNYLKRKMPDFKPRRILDMGCTVGHSTLPYKELFPEAEVWGIDVGGPVVRYAHARAAAMGQEVNFAQMNAENTSFPDGHFDLVVSHILLHETSGKAMPKIFQEAFRVLAPGGMMVHADLPPFDLMDPFTQFILDNETWYNNEPFWGAMRDMDQVALAEKAGFDRAEVRFDTAPMAVMEFAAAAAGYSQEASEHVAERDFTAGEFAPGGGWEVLIAHKPEEKALAA</sequence>
<keyword evidence="2 4" id="KW-0808">Transferase</keyword>
<comment type="caution">
    <text evidence="4">The sequence shown here is derived from an EMBL/GenBank/DDBJ whole genome shotgun (WGS) entry which is preliminary data.</text>
</comment>
<feature type="domain" description="Methyltransferase" evidence="3">
    <location>
        <begin position="200"/>
        <end position="296"/>
    </location>
</feature>
<organism evidence="4 5">
    <name type="scientific">Novosphingobium barchaimii LL02</name>
    <dbReference type="NCBI Taxonomy" id="1114963"/>
    <lineage>
        <taxon>Bacteria</taxon>
        <taxon>Pseudomonadati</taxon>
        <taxon>Pseudomonadota</taxon>
        <taxon>Alphaproteobacteria</taxon>
        <taxon>Sphingomonadales</taxon>
        <taxon>Sphingomonadaceae</taxon>
        <taxon>Novosphingobium</taxon>
    </lineage>
</organism>
<reference evidence="4 5" key="1">
    <citation type="journal article" date="2015" name="G3 (Bethesda)">
        <title>Insights into Ongoing Evolution of the Hexachlorocyclohexane Catabolic Pathway from Comparative Genomics of Ten Sphingomonadaceae Strains.</title>
        <authorList>
            <person name="Pearce S.L."/>
            <person name="Oakeshott J.G."/>
            <person name="Pandey G."/>
        </authorList>
    </citation>
    <scope>NUCLEOTIDE SEQUENCE [LARGE SCALE GENOMIC DNA]</scope>
    <source>
        <strain evidence="4 5">LL02</strain>
    </source>
</reference>
<dbReference type="AlphaFoldDB" id="A0A0J7XXZ1"/>
<dbReference type="InterPro" id="IPR041698">
    <property type="entry name" value="Methyltransf_25"/>
</dbReference>
<evidence type="ECO:0000256" key="1">
    <source>
        <dbReference type="ARBA" id="ARBA00022603"/>
    </source>
</evidence>
<keyword evidence="1 4" id="KW-0489">Methyltransferase</keyword>
<accession>A0A0J7XXZ1</accession>
<keyword evidence="5" id="KW-1185">Reference proteome</keyword>
<dbReference type="PANTHER" id="PTHR43861">
    <property type="entry name" value="TRANS-ACONITATE 2-METHYLTRANSFERASE-RELATED"/>
    <property type="match status" value="1"/>
</dbReference>
<dbReference type="CDD" id="cd02440">
    <property type="entry name" value="AdoMet_MTases"/>
    <property type="match status" value="1"/>
</dbReference>
<dbReference type="RefSeq" id="WP_059151373.1">
    <property type="nucleotide sequence ID" value="NZ_KQ130453.1"/>
</dbReference>
<gene>
    <name evidence="4" type="ORF">V474_16525</name>
</gene>
<dbReference type="PATRIC" id="fig|1114963.3.peg.2139"/>
<protein>
    <submittedName>
        <fullName evidence="4">Type 12 methyltransferase</fullName>
    </submittedName>
</protein>
<dbReference type="GO" id="GO:0008168">
    <property type="term" value="F:methyltransferase activity"/>
    <property type="evidence" value="ECO:0007669"/>
    <property type="project" value="UniProtKB-KW"/>
</dbReference>
<evidence type="ECO:0000256" key="2">
    <source>
        <dbReference type="ARBA" id="ARBA00022679"/>
    </source>
</evidence>